<dbReference type="Proteomes" id="UP000550707">
    <property type="component" value="Unassembled WGS sequence"/>
</dbReference>
<keyword evidence="3" id="KW-1185">Reference proteome</keyword>
<name>A0A7J8BJ22_MOLMO</name>
<evidence type="ECO:0000313" key="2">
    <source>
        <dbReference type="EMBL" id="KAF6398471.1"/>
    </source>
</evidence>
<proteinExistence type="predicted"/>
<dbReference type="EMBL" id="JACASF010000031">
    <property type="protein sequence ID" value="KAF6398471.1"/>
    <property type="molecule type" value="Genomic_DNA"/>
</dbReference>
<organism evidence="2 3">
    <name type="scientific">Molossus molossus</name>
    <name type="common">Pallas' mastiff bat</name>
    <name type="synonym">Vespertilio molossus</name>
    <dbReference type="NCBI Taxonomy" id="27622"/>
    <lineage>
        <taxon>Eukaryota</taxon>
        <taxon>Metazoa</taxon>
        <taxon>Chordata</taxon>
        <taxon>Craniata</taxon>
        <taxon>Vertebrata</taxon>
        <taxon>Euteleostomi</taxon>
        <taxon>Mammalia</taxon>
        <taxon>Eutheria</taxon>
        <taxon>Laurasiatheria</taxon>
        <taxon>Chiroptera</taxon>
        <taxon>Yangochiroptera</taxon>
        <taxon>Molossidae</taxon>
        <taxon>Molossus</taxon>
    </lineage>
</organism>
<evidence type="ECO:0000313" key="3">
    <source>
        <dbReference type="Proteomes" id="UP000550707"/>
    </source>
</evidence>
<evidence type="ECO:0000256" key="1">
    <source>
        <dbReference type="SAM" id="MobiDB-lite"/>
    </source>
</evidence>
<feature type="region of interest" description="Disordered" evidence="1">
    <location>
        <begin position="141"/>
        <end position="225"/>
    </location>
</feature>
<dbReference type="AlphaFoldDB" id="A0A7J8BJ22"/>
<reference evidence="2 3" key="1">
    <citation type="journal article" date="2020" name="Nature">
        <title>Six reference-quality genomes reveal evolution of bat adaptations.</title>
        <authorList>
            <person name="Jebb D."/>
            <person name="Huang Z."/>
            <person name="Pippel M."/>
            <person name="Hughes G.M."/>
            <person name="Lavrichenko K."/>
            <person name="Devanna P."/>
            <person name="Winkler S."/>
            <person name="Jermiin L.S."/>
            <person name="Skirmuntt E.C."/>
            <person name="Katzourakis A."/>
            <person name="Burkitt-Gray L."/>
            <person name="Ray D.A."/>
            <person name="Sullivan K.A.M."/>
            <person name="Roscito J.G."/>
            <person name="Kirilenko B.M."/>
            <person name="Davalos L.M."/>
            <person name="Corthals A.P."/>
            <person name="Power M.L."/>
            <person name="Jones G."/>
            <person name="Ransome R.D."/>
            <person name="Dechmann D.K.N."/>
            <person name="Locatelli A.G."/>
            <person name="Puechmaille S.J."/>
            <person name="Fedrigo O."/>
            <person name="Jarvis E.D."/>
            <person name="Hiller M."/>
            <person name="Vernes S.C."/>
            <person name="Myers E.W."/>
            <person name="Teeling E.C."/>
        </authorList>
    </citation>
    <scope>NUCLEOTIDE SEQUENCE [LARGE SCALE GENOMIC DNA]</scope>
    <source>
        <strain evidence="2">MMolMol1</strain>
        <tissue evidence="2">Muscle</tissue>
    </source>
</reference>
<feature type="compositionally biased region" description="Basic residues" evidence="1">
    <location>
        <begin position="210"/>
        <end position="219"/>
    </location>
</feature>
<accession>A0A7J8BJ22</accession>
<feature type="region of interest" description="Disordered" evidence="1">
    <location>
        <begin position="1"/>
        <end position="20"/>
    </location>
</feature>
<comment type="caution">
    <text evidence="2">The sequence shown here is derived from an EMBL/GenBank/DDBJ whole genome shotgun (WGS) entry which is preliminary data.</text>
</comment>
<protein>
    <submittedName>
        <fullName evidence="2">Uncharacterized protein</fullName>
    </submittedName>
</protein>
<feature type="compositionally biased region" description="Basic and acidic residues" evidence="1">
    <location>
        <begin position="193"/>
        <end position="208"/>
    </location>
</feature>
<dbReference type="InParanoid" id="A0A7J8BJ22"/>
<gene>
    <name evidence="2" type="ORF">HJG59_010447</name>
</gene>
<sequence length="225" mass="24061">MARATPGGSPKATRAPVRRDTELTHSLGRVLQLLWAPNPGSLLCGGDRELPEQQPLDTCPQGDCRVLSTREAWGQKAGPPLLPRPLEGSRGLEGGCRPRAHFQHMGGGGGIPAGARRRVGPVPGHLLSLCSAHVDRADHAGARNRHGQASGCSRGPTPVSSGQVWAERGSPSVLKGGRPEGEQGCPQGGSPQESRREQWGDQPRDPTFIRKSRHKKESKSHRETH</sequence>